<proteinExistence type="predicted"/>
<evidence type="ECO:0000313" key="2">
    <source>
        <dbReference type="EMBL" id="WLS01763.1"/>
    </source>
</evidence>
<evidence type="ECO:0000313" key="3">
    <source>
        <dbReference type="Proteomes" id="UP001225788"/>
    </source>
</evidence>
<keyword evidence="1" id="KW-0812">Transmembrane</keyword>
<keyword evidence="3" id="KW-1185">Reference proteome</keyword>
<accession>A0ABY9JZL4</accession>
<keyword evidence="1" id="KW-0472">Membrane</keyword>
<feature type="transmembrane region" description="Helical" evidence="1">
    <location>
        <begin position="12"/>
        <end position="31"/>
    </location>
</feature>
<evidence type="ECO:0000256" key="1">
    <source>
        <dbReference type="SAM" id="Phobius"/>
    </source>
</evidence>
<dbReference type="RefSeq" id="WP_306156880.1">
    <property type="nucleotide sequence ID" value="NZ_CP132314.1"/>
</dbReference>
<gene>
    <name evidence="2" type="ORF">Q9315_09910</name>
</gene>
<dbReference type="Proteomes" id="UP001225788">
    <property type="component" value="Chromosome"/>
</dbReference>
<keyword evidence="1" id="KW-1133">Transmembrane helix</keyword>
<organism evidence="2 3">
    <name type="scientific">Shinella oryzae</name>
    <dbReference type="NCBI Taxonomy" id="2871820"/>
    <lineage>
        <taxon>Bacteria</taxon>
        <taxon>Pseudomonadati</taxon>
        <taxon>Pseudomonadota</taxon>
        <taxon>Alphaproteobacteria</taxon>
        <taxon>Hyphomicrobiales</taxon>
        <taxon>Rhizobiaceae</taxon>
        <taxon>Shinella</taxon>
    </lineage>
</organism>
<protein>
    <submittedName>
        <fullName evidence="2">Uncharacterized protein</fullName>
    </submittedName>
</protein>
<sequence>MEKVISELPPSAYVIFVISLAVIYAVQRFGLWQGEKGSSVQSEKAQVAAVIVDPSALNRLSDEVGKLVSALGSLIEVGEELVRTETHMATELDRIREELRIQREINRRG</sequence>
<dbReference type="EMBL" id="CP132314">
    <property type="protein sequence ID" value="WLS01763.1"/>
    <property type="molecule type" value="Genomic_DNA"/>
</dbReference>
<reference evidence="2 3" key="1">
    <citation type="submission" date="2023-08" db="EMBL/GenBank/DDBJ databases">
        <title>Pathogen: clinical or host-associated sample.</title>
        <authorList>
            <person name="Hergert J."/>
            <person name="Casey R."/>
            <person name="Wagner J."/>
            <person name="Young E.L."/>
            <person name="Oakeson K.F."/>
        </authorList>
    </citation>
    <scope>NUCLEOTIDE SEQUENCE [LARGE SCALE GENOMIC DNA]</scope>
    <source>
        <strain evidence="2 3">UPHL-collab-2</strain>
    </source>
</reference>
<name>A0ABY9JZL4_9HYPH</name>